<proteinExistence type="predicted"/>
<evidence type="ECO:0000256" key="1">
    <source>
        <dbReference type="SAM" id="MobiDB-lite"/>
    </source>
</evidence>
<dbReference type="SMART" id="SM00554">
    <property type="entry name" value="FAS1"/>
    <property type="match status" value="1"/>
</dbReference>
<dbReference type="Gene3D" id="2.30.180.10">
    <property type="entry name" value="FAS1 domain"/>
    <property type="match status" value="1"/>
</dbReference>
<dbReference type="PRINTS" id="PR01217">
    <property type="entry name" value="PRICHEXTENSN"/>
</dbReference>
<dbReference type="AlphaFoldDB" id="A0A835WNJ8"/>
<feature type="compositionally biased region" description="Pro residues" evidence="1">
    <location>
        <begin position="148"/>
        <end position="267"/>
    </location>
</feature>
<gene>
    <name evidence="3" type="ORF">HYH02_004472</name>
</gene>
<name>A0A835WNJ8_9CHLO</name>
<feature type="domain" description="FAS1" evidence="2">
    <location>
        <begin position="1"/>
        <end position="141"/>
    </location>
</feature>
<comment type="caution">
    <text evidence="3">The sequence shown here is derived from an EMBL/GenBank/DDBJ whole genome shotgun (WGS) entry which is preliminary data.</text>
</comment>
<evidence type="ECO:0000259" key="2">
    <source>
        <dbReference type="PROSITE" id="PS50213"/>
    </source>
</evidence>
<protein>
    <recommendedName>
        <fullName evidence="2">FAS1 domain-containing protein</fullName>
    </recommendedName>
</protein>
<dbReference type="OrthoDB" id="538386at2759"/>
<dbReference type="Pfam" id="PF02469">
    <property type="entry name" value="Fasciclin"/>
    <property type="match status" value="1"/>
</dbReference>
<dbReference type="Proteomes" id="UP000613740">
    <property type="component" value="Unassembled WGS sequence"/>
</dbReference>
<evidence type="ECO:0000313" key="3">
    <source>
        <dbReference type="EMBL" id="KAG2450632.1"/>
    </source>
</evidence>
<dbReference type="PANTHER" id="PTHR24216:SF65">
    <property type="entry name" value="PAXILLIN-LIKE PROTEIN 1"/>
    <property type="match status" value="1"/>
</dbReference>
<dbReference type="InterPro" id="IPR036378">
    <property type="entry name" value="FAS1_dom_sf"/>
</dbReference>
<dbReference type="SUPFAM" id="SSF82153">
    <property type="entry name" value="FAS1 domain"/>
    <property type="match status" value="1"/>
</dbReference>
<evidence type="ECO:0000313" key="4">
    <source>
        <dbReference type="Proteomes" id="UP000613740"/>
    </source>
</evidence>
<sequence>MGTVLAKIPKYAQWLLDCGKGACDNTQRTVLMPTNEAFDTYLRSKGTTLTKLLAKTGGGRKALQAVLRCHVLRPAIALTSVNITAAAAPLTFKSLQGPALIFSTTTSGGVEVKCGANSAAAVVQADISTGKSVVHVIDSVLECEAAPSPSPPPPPRPRPPSPQPPVPSPRQPPPSPPPSPPPPNPAPSSPELPSPPSPDPPSPEPPSPDPPSPPPSPPPTPPSPPATPSPPLPPSPEPSPPALPPPTAPPSPPLNPSPPNPPPPPPWYSLGGLDTYPFCGGEICVRPQRCSPNRQCYCGEGPACGGDEGCWATQDMPGWPSPPNATCVAQERFCSSGNAPLLCDPGQFCWDKVNCLARGQLRITLERWTSYGDLDLWVTNPLNQTVWWNSDGISEDETRVPKRLGIGFQDNGWAVLDPQSGSYGPESVYYIDTNPLDNTPAYPIPSGNYYVCARSYVIFVDPADQLKYPVTVTAFAESARYGINMRHTVTLYENNFESSLSSADDPPPCSASSPSLVMTVAVP</sequence>
<feature type="region of interest" description="Disordered" evidence="1">
    <location>
        <begin position="144"/>
        <end position="268"/>
    </location>
</feature>
<dbReference type="InterPro" id="IPR000782">
    <property type="entry name" value="FAS1_domain"/>
</dbReference>
<keyword evidence="4" id="KW-1185">Reference proteome</keyword>
<accession>A0A835WNJ8</accession>
<dbReference type="PROSITE" id="PS50213">
    <property type="entry name" value="FAS1"/>
    <property type="match status" value="1"/>
</dbReference>
<dbReference type="EMBL" id="JAEHOD010000010">
    <property type="protein sequence ID" value="KAG2450632.1"/>
    <property type="molecule type" value="Genomic_DNA"/>
</dbReference>
<organism evidence="3 4">
    <name type="scientific">Chlamydomonas schloesseri</name>
    <dbReference type="NCBI Taxonomy" id="2026947"/>
    <lineage>
        <taxon>Eukaryota</taxon>
        <taxon>Viridiplantae</taxon>
        <taxon>Chlorophyta</taxon>
        <taxon>core chlorophytes</taxon>
        <taxon>Chlorophyceae</taxon>
        <taxon>CS clade</taxon>
        <taxon>Chlamydomonadales</taxon>
        <taxon>Chlamydomonadaceae</taxon>
        <taxon>Chlamydomonas</taxon>
    </lineage>
</organism>
<dbReference type="PANTHER" id="PTHR24216">
    <property type="entry name" value="PAXILLIN-RELATED"/>
    <property type="match status" value="1"/>
</dbReference>
<reference evidence="3" key="1">
    <citation type="journal article" date="2020" name="bioRxiv">
        <title>Comparative genomics of Chlamydomonas.</title>
        <authorList>
            <person name="Craig R.J."/>
            <person name="Hasan A.R."/>
            <person name="Ness R.W."/>
            <person name="Keightley P.D."/>
        </authorList>
    </citation>
    <scope>NUCLEOTIDE SEQUENCE</scope>
    <source>
        <strain evidence="3">CCAP 11/173</strain>
    </source>
</reference>